<evidence type="ECO:0000313" key="3">
    <source>
        <dbReference type="Proteomes" id="UP001610334"/>
    </source>
</evidence>
<proteinExistence type="predicted"/>
<name>A0ABR4GZ51_9EURO</name>
<dbReference type="Proteomes" id="UP001610334">
    <property type="component" value="Unassembled WGS sequence"/>
</dbReference>
<reference evidence="2 3" key="1">
    <citation type="submission" date="2024-07" db="EMBL/GenBank/DDBJ databases">
        <title>Section-level genome sequencing and comparative genomics of Aspergillus sections Usti and Cavernicolus.</title>
        <authorList>
            <consortium name="Lawrence Berkeley National Laboratory"/>
            <person name="Nybo J.L."/>
            <person name="Vesth T.C."/>
            <person name="Theobald S."/>
            <person name="Frisvad J.C."/>
            <person name="Larsen T.O."/>
            <person name="Kjaerboelling I."/>
            <person name="Rothschild-Mancinelli K."/>
            <person name="Lyhne E.K."/>
            <person name="Kogle M.E."/>
            <person name="Barry K."/>
            <person name="Clum A."/>
            <person name="Na H."/>
            <person name="Ledsgaard L."/>
            <person name="Lin J."/>
            <person name="Lipzen A."/>
            <person name="Kuo A."/>
            <person name="Riley R."/>
            <person name="Mondo S."/>
            <person name="Labutti K."/>
            <person name="Haridas S."/>
            <person name="Pangalinan J."/>
            <person name="Salamov A.A."/>
            <person name="Simmons B.A."/>
            <person name="Magnuson J.K."/>
            <person name="Chen J."/>
            <person name="Drula E."/>
            <person name="Henrissat B."/>
            <person name="Wiebenga A."/>
            <person name="Lubbers R.J."/>
            <person name="Gomes A.C."/>
            <person name="Makela M.R."/>
            <person name="Stajich J."/>
            <person name="Grigoriev I.V."/>
            <person name="Mortensen U.H."/>
            <person name="De Vries R.P."/>
            <person name="Baker S.E."/>
            <person name="Andersen M.R."/>
        </authorList>
    </citation>
    <scope>NUCLEOTIDE SEQUENCE [LARGE SCALE GENOMIC DNA]</scope>
    <source>
        <strain evidence="2 3">CBS 588.65</strain>
    </source>
</reference>
<feature type="region of interest" description="Disordered" evidence="1">
    <location>
        <begin position="331"/>
        <end position="351"/>
    </location>
</feature>
<protein>
    <recommendedName>
        <fullName evidence="4">Caspase domain-containing protein</fullName>
    </recommendedName>
</protein>
<organism evidence="2 3">
    <name type="scientific">Aspergillus granulosus</name>
    <dbReference type="NCBI Taxonomy" id="176169"/>
    <lineage>
        <taxon>Eukaryota</taxon>
        <taxon>Fungi</taxon>
        <taxon>Dikarya</taxon>
        <taxon>Ascomycota</taxon>
        <taxon>Pezizomycotina</taxon>
        <taxon>Eurotiomycetes</taxon>
        <taxon>Eurotiomycetidae</taxon>
        <taxon>Eurotiales</taxon>
        <taxon>Aspergillaceae</taxon>
        <taxon>Aspergillus</taxon>
        <taxon>Aspergillus subgen. Nidulantes</taxon>
    </lineage>
</organism>
<comment type="caution">
    <text evidence="2">The sequence shown here is derived from an EMBL/GenBank/DDBJ whole genome shotgun (WGS) entry which is preliminary data.</text>
</comment>
<feature type="compositionally biased region" description="Basic and acidic residues" evidence="1">
    <location>
        <begin position="340"/>
        <end position="351"/>
    </location>
</feature>
<evidence type="ECO:0008006" key="4">
    <source>
        <dbReference type="Google" id="ProtNLM"/>
    </source>
</evidence>
<evidence type="ECO:0000313" key="2">
    <source>
        <dbReference type="EMBL" id="KAL2808429.1"/>
    </source>
</evidence>
<sequence length="383" mass="42454">MDTTNGFKEILKAAVQQRSIRYTATSGLSLRWEDDDTLAINDTVQFQNILGLLNLPAAEEIIISRDDTTPGWTVLDSFRQVLSRAKNVSGRALIVVHYAGHGRVDSDGSLLFVERPGGREIDADRSLFSLVGNYGHSFIRNIEHIDVLFILDCCYGFVAYRDAETCPRIVEIISATTENDPLAFSPPKVTITKKLAAEITRRKRDGYQYIEIADVVATIREKHSPAKKPGHCLKLGATSICLPFTGLVRINPAHIRPSLRAVFSVHLTEDMTPNEINQLLNWVRTLPEFASITLDGVYHTGSTCLVLSSAWSVWSKVSGMRGFGLVTEATGPNALGQPHKASEPTKMPERSALKPKGTFFESMDMRKMKERMGEMMGNLSLSK</sequence>
<accession>A0ABR4GZ51</accession>
<evidence type="ECO:0000256" key="1">
    <source>
        <dbReference type="SAM" id="MobiDB-lite"/>
    </source>
</evidence>
<keyword evidence="3" id="KW-1185">Reference proteome</keyword>
<gene>
    <name evidence="2" type="ORF">BJX63DRAFT_439395</name>
</gene>
<dbReference type="EMBL" id="JBFXLT010000112">
    <property type="protein sequence ID" value="KAL2808429.1"/>
    <property type="molecule type" value="Genomic_DNA"/>
</dbReference>